<dbReference type="EMBL" id="VLXZ01000008">
    <property type="protein sequence ID" value="TSB45904.1"/>
    <property type="molecule type" value="Genomic_DNA"/>
</dbReference>
<evidence type="ECO:0000256" key="1">
    <source>
        <dbReference type="SAM" id="Phobius"/>
    </source>
</evidence>
<proteinExistence type="predicted"/>
<dbReference type="OrthoDB" id="2704571at2"/>
<accession>A0A553ZWS7</accession>
<dbReference type="AlphaFoldDB" id="A0A553ZWS7"/>
<feature type="transmembrane region" description="Helical" evidence="1">
    <location>
        <begin position="57"/>
        <end position="81"/>
    </location>
</feature>
<protein>
    <submittedName>
        <fullName evidence="2">DUF4363 family protein</fullName>
    </submittedName>
</protein>
<evidence type="ECO:0000313" key="3">
    <source>
        <dbReference type="Proteomes" id="UP000318521"/>
    </source>
</evidence>
<keyword evidence="1" id="KW-0812">Transmembrane</keyword>
<organism evidence="2 3">
    <name type="scientific">Alkalicoccobacillus porphyridii</name>
    <dbReference type="NCBI Taxonomy" id="2597270"/>
    <lineage>
        <taxon>Bacteria</taxon>
        <taxon>Bacillati</taxon>
        <taxon>Bacillota</taxon>
        <taxon>Bacilli</taxon>
        <taxon>Bacillales</taxon>
        <taxon>Bacillaceae</taxon>
        <taxon>Alkalicoccobacillus</taxon>
    </lineage>
</organism>
<reference evidence="2 3" key="1">
    <citation type="submission" date="2019-07" db="EMBL/GenBank/DDBJ databases">
        <authorList>
            <person name="Park Y.J."/>
            <person name="Jeong S.E."/>
            <person name="Jung H.S."/>
        </authorList>
    </citation>
    <scope>NUCLEOTIDE SEQUENCE [LARGE SCALE GENOMIC DNA]</scope>
    <source>
        <strain evidence="3">P16(2019)</strain>
    </source>
</reference>
<keyword evidence="1" id="KW-1133">Transmembrane helix</keyword>
<keyword evidence="1" id="KW-0472">Membrane</keyword>
<name>A0A553ZWS7_9BACI</name>
<keyword evidence="3" id="KW-1185">Reference proteome</keyword>
<feature type="transmembrane region" description="Helical" evidence="1">
    <location>
        <begin position="21"/>
        <end position="51"/>
    </location>
</feature>
<comment type="caution">
    <text evidence="2">The sequence shown here is derived from an EMBL/GenBank/DDBJ whole genome shotgun (WGS) entry which is preliminary data.</text>
</comment>
<dbReference type="Proteomes" id="UP000318521">
    <property type="component" value="Unassembled WGS sequence"/>
</dbReference>
<evidence type="ECO:0000313" key="2">
    <source>
        <dbReference type="EMBL" id="TSB45904.1"/>
    </source>
</evidence>
<gene>
    <name evidence="2" type="ORF">FN960_13385</name>
</gene>
<sequence>MIINKRKEMMDRIKIKISSGMILSSFHAFYYGIFLYYWAIICIIFILVLGGHILQRYIVLNILLLLFLSGCGDVVGSNLFFNQMDQLEEALDRSDWDQIERHAYKFNEIYKTNKWKLQLIGDEGEYEGLNESIQKMIAGVKEEDITNVRLELASARSLIADIYSL</sequence>